<dbReference type="GeneID" id="89634207"/>
<dbReference type="InterPro" id="IPR013762">
    <property type="entry name" value="Integrase-like_cat_sf"/>
</dbReference>
<keyword evidence="3" id="KW-0132">Cell division</keyword>
<dbReference type="SUPFAM" id="SSF56349">
    <property type="entry name" value="DNA breaking-rejoining enzymes"/>
    <property type="match status" value="1"/>
</dbReference>
<keyword evidence="4" id="KW-0159">Chromosome partition</keyword>
<reference evidence="12 13" key="1">
    <citation type="submission" date="2018-03" db="EMBL/GenBank/DDBJ databases">
        <title>Genome sequence of Lactococcus lactis strain 14B4 from almond drupe.</title>
        <authorList>
            <person name="Tran T.D."/>
            <person name="McGarvey J.A."/>
            <person name="Huynh S."/>
            <person name="Parker C.T."/>
        </authorList>
    </citation>
    <scope>NUCLEOTIDE SEQUENCE [LARGE SCALE GENOMIC DNA]</scope>
    <source>
        <strain evidence="12 13">14B4</strain>
    </source>
</reference>
<dbReference type="AlphaFoldDB" id="A0A2Z3KRL8"/>
<gene>
    <name evidence="12" type="ORF">LL14B4_10485</name>
</gene>
<dbReference type="InterPro" id="IPR011010">
    <property type="entry name" value="DNA_brk_join_enz"/>
</dbReference>
<protein>
    <submittedName>
        <fullName evidence="12">Recombinase XerC</fullName>
    </submittedName>
</protein>
<keyword evidence="2" id="KW-0963">Cytoplasm</keyword>
<evidence type="ECO:0000256" key="5">
    <source>
        <dbReference type="ARBA" id="ARBA00022908"/>
    </source>
</evidence>
<dbReference type="PANTHER" id="PTHR30349:SF77">
    <property type="entry name" value="TYROSINE RECOMBINASE XERC"/>
    <property type="match status" value="1"/>
</dbReference>
<evidence type="ECO:0000256" key="8">
    <source>
        <dbReference type="ARBA" id="ARBA00023306"/>
    </source>
</evidence>
<evidence type="ECO:0000313" key="12">
    <source>
        <dbReference type="EMBL" id="AWN66579.1"/>
    </source>
</evidence>
<dbReference type="InterPro" id="IPR010998">
    <property type="entry name" value="Integrase_recombinase_N"/>
</dbReference>
<proteinExistence type="predicted"/>
<evidence type="ECO:0000256" key="1">
    <source>
        <dbReference type="ARBA" id="ARBA00004496"/>
    </source>
</evidence>
<evidence type="ECO:0000259" key="10">
    <source>
        <dbReference type="PROSITE" id="PS51898"/>
    </source>
</evidence>
<dbReference type="InterPro" id="IPR050090">
    <property type="entry name" value="Tyrosine_recombinase_XerCD"/>
</dbReference>
<dbReference type="Proteomes" id="UP000245919">
    <property type="component" value="Chromosome"/>
</dbReference>
<dbReference type="SUPFAM" id="SSF47823">
    <property type="entry name" value="lambda integrase-like, N-terminal domain"/>
    <property type="match status" value="1"/>
</dbReference>
<dbReference type="GO" id="GO:0006310">
    <property type="term" value="P:DNA recombination"/>
    <property type="evidence" value="ECO:0007669"/>
    <property type="project" value="UniProtKB-KW"/>
</dbReference>
<dbReference type="PANTHER" id="PTHR30349">
    <property type="entry name" value="PHAGE INTEGRASE-RELATED"/>
    <property type="match status" value="1"/>
</dbReference>
<evidence type="ECO:0000256" key="7">
    <source>
        <dbReference type="ARBA" id="ARBA00023172"/>
    </source>
</evidence>
<evidence type="ECO:0000313" key="13">
    <source>
        <dbReference type="Proteomes" id="UP000245919"/>
    </source>
</evidence>
<comment type="subcellular location">
    <subcellularLocation>
        <location evidence="1">Cytoplasm</location>
    </subcellularLocation>
</comment>
<dbReference type="InterPro" id="IPR044068">
    <property type="entry name" value="CB"/>
</dbReference>
<sequence length="296" mass="34571">MEKYIKSFIDLKKLQNLSSSSIMAYTIDLEKFSQFCLESNLTLTNGIAEYLVFLESYPHYKATTKSRKLVTIKMFHSYLNQNQLIEEQILPLIKIRKEKRLPKTISNSDIKRLLLTASGPTKSNKKRRDQIRNFAILNLLVSLGLRICEICNLNLNDYNQKDGQIKIFGKNKKERILFLTHSQDRQLLRDYLKIRDQFSPIDSETALFLNKYGNRFSIYGIENIYYKYRDLADIPKLSTPHHLRHSFATELLNNGASIRDIQELLGHSNITTTEIYVEVSSTRKKKVLSKYGVKKY</sequence>
<dbReference type="Pfam" id="PF00589">
    <property type="entry name" value="Phage_integrase"/>
    <property type="match status" value="1"/>
</dbReference>
<evidence type="ECO:0000259" key="11">
    <source>
        <dbReference type="PROSITE" id="PS51900"/>
    </source>
</evidence>
<dbReference type="GO" id="GO:0007059">
    <property type="term" value="P:chromosome segregation"/>
    <property type="evidence" value="ECO:0007669"/>
    <property type="project" value="UniProtKB-KW"/>
</dbReference>
<keyword evidence="5" id="KW-0229">DNA integration</keyword>
<evidence type="ECO:0000256" key="9">
    <source>
        <dbReference type="PROSITE-ProRule" id="PRU01248"/>
    </source>
</evidence>
<keyword evidence="7" id="KW-0233">DNA recombination</keyword>
<dbReference type="GO" id="GO:0051301">
    <property type="term" value="P:cell division"/>
    <property type="evidence" value="ECO:0007669"/>
    <property type="project" value="UniProtKB-KW"/>
</dbReference>
<dbReference type="PROSITE" id="PS51900">
    <property type="entry name" value="CB"/>
    <property type="match status" value="1"/>
</dbReference>
<dbReference type="EMBL" id="CP028160">
    <property type="protein sequence ID" value="AWN66579.1"/>
    <property type="molecule type" value="Genomic_DNA"/>
</dbReference>
<dbReference type="GO" id="GO:0005737">
    <property type="term" value="C:cytoplasm"/>
    <property type="evidence" value="ECO:0007669"/>
    <property type="project" value="UniProtKB-SubCell"/>
</dbReference>
<evidence type="ECO:0000256" key="4">
    <source>
        <dbReference type="ARBA" id="ARBA00022829"/>
    </source>
</evidence>
<keyword evidence="6 9" id="KW-0238">DNA-binding</keyword>
<dbReference type="GO" id="GO:0015074">
    <property type="term" value="P:DNA integration"/>
    <property type="evidence" value="ECO:0007669"/>
    <property type="project" value="UniProtKB-KW"/>
</dbReference>
<name>A0A2Z3KRL8_LACLL</name>
<feature type="domain" description="Tyr recombinase" evidence="10">
    <location>
        <begin position="100"/>
        <end position="289"/>
    </location>
</feature>
<dbReference type="GO" id="GO:0003677">
    <property type="term" value="F:DNA binding"/>
    <property type="evidence" value="ECO:0007669"/>
    <property type="project" value="UniProtKB-UniRule"/>
</dbReference>
<accession>A0A2Z3KRL8</accession>
<evidence type="ECO:0000256" key="6">
    <source>
        <dbReference type="ARBA" id="ARBA00023125"/>
    </source>
</evidence>
<evidence type="ECO:0000256" key="2">
    <source>
        <dbReference type="ARBA" id="ARBA00022490"/>
    </source>
</evidence>
<dbReference type="PROSITE" id="PS51898">
    <property type="entry name" value="TYR_RECOMBINASE"/>
    <property type="match status" value="1"/>
</dbReference>
<evidence type="ECO:0000256" key="3">
    <source>
        <dbReference type="ARBA" id="ARBA00022618"/>
    </source>
</evidence>
<dbReference type="Gene3D" id="1.10.443.10">
    <property type="entry name" value="Intergrase catalytic core"/>
    <property type="match status" value="1"/>
</dbReference>
<feature type="domain" description="Core-binding (CB)" evidence="11">
    <location>
        <begin position="1"/>
        <end position="80"/>
    </location>
</feature>
<dbReference type="InterPro" id="IPR002104">
    <property type="entry name" value="Integrase_catalytic"/>
</dbReference>
<organism evidence="12 13">
    <name type="scientific">Lactococcus lactis subsp. lactis</name>
    <name type="common">Streptococcus lactis</name>
    <dbReference type="NCBI Taxonomy" id="1360"/>
    <lineage>
        <taxon>Bacteria</taxon>
        <taxon>Bacillati</taxon>
        <taxon>Bacillota</taxon>
        <taxon>Bacilli</taxon>
        <taxon>Lactobacillales</taxon>
        <taxon>Streptococcaceae</taxon>
        <taxon>Lactococcus</taxon>
    </lineage>
</organism>
<keyword evidence="8" id="KW-0131">Cell cycle</keyword>
<dbReference type="Gene3D" id="1.10.150.130">
    <property type="match status" value="1"/>
</dbReference>
<dbReference type="RefSeq" id="WP_109991266.1">
    <property type="nucleotide sequence ID" value="NZ_CP028160.1"/>
</dbReference>